<feature type="domain" description="O-antigen ligase-related" evidence="7">
    <location>
        <begin position="226"/>
        <end position="370"/>
    </location>
</feature>
<comment type="caution">
    <text evidence="8">The sequence shown here is derived from an EMBL/GenBank/DDBJ whole genome shotgun (WGS) entry which is preliminary data.</text>
</comment>
<evidence type="ECO:0000256" key="2">
    <source>
        <dbReference type="ARBA" id="ARBA00022692"/>
    </source>
</evidence>
<dbReference type="Pfam" id="PF04932">
    <property type="entry name" value="Wzy_C"/>
    <property type="match status" value="1"/>
</dbReference>
<dbReference type="RefSeq" id="WP_194414102.1">
    <property type="nucleotide sequence ID" value="NZ_BAABKZ010000002.1"/>
</dbReference>
<gene>
    <name evidence="8" type="ORF">GCM10025760_28470</name>
</gene>
<feature type="transmembrane region" description="Helical" evidence="6">
    <location>
        <begin position="50"/>
        <end position="70"/>
    </location>
</feature>
<dbReference type="PANTHER" id="PTHR37422:SF13">
    <property type="entry name" value="LIPOPOLYSACCHARIDE BIOSYNTHESIS PROTEIN PA4999-RELATED"/>
    <property type="match status" value="1"/>
</dbReference>
<evidence type="ECO:0000313" key="9">
    <source>
        <dbReference type="Proteomes" id="UP001501407"/>
    </source>
</evidence>
<accession>A0ABP9MJ21</accession>
<keyword evidence="9" id="KW-1185">Reference proteome</keyword>
<evidence type="ECO:0000313" key="8">
    <source>
        <dbReference type="EMBL" id="GAA5095771.1"/>
    </source>
</evidence>
<feature type="transmembrane region" description="Helical" evidence="6">
    <location>
        <begin position="105"/>
        <end position="124"/>
    </location>
</feature>
<feature type="transmembrane region" description="Helical" evidence="6">
    <location>
        <begin position="270"/>
        <end position="288"/>
    </location>
</feature>
<organism evidence="8 9">
    <name type="scientific">Microbacterium yannicii</name>
    <dbReference type="NCBI Taxonomy" id="671622"/>
    <lineage>
        <taxon>Bacteria</taxon>
        <taxon>Bacillati</taxon>
        <taxon>Actinomycetota</taxon>
        <taxon>Actinomycetes</taxon>
        <taxon>Micrococcales</taxon>
        <taxon>Microbacteriaceae</taxon>
        <taxon>Microbacterium</taxon>
    </lineage>
</organism>
<evidence type="ECO:0000256" key="5">
    <source>
        <dbReference type="SAM" id="MobiDB-lite"/>
    </source>
</evidence>
<reference evidence="9" key="1">
    <citation type="journal article" date="2019" name="Int. J. Syst. Evol. Microbiol.">
        <title>The Global Catalogue of Microorganisms (GCM) 10K type strain sequencing project: providing services to taxonomists for standard genome sequencing and annotation.</title>
        <authorList>
            <consortium name="The Broad Institute Genomics Platform"/>
            <consortium name="The Broad Institute Genome Sequencing Center for Infectious Disease"/>
            <person name="Wu L."/>
            <person name="Ma J."/>
        </authorList>
    </citation>
    <scope>NUCLEOTIDE SEQUENCE [LARGE SCALE GENOMIC DNA]</scope>
    <source>
        <strain evidence="9">JCM 18959</strain>
    </source>
</reference>
<feature type="transmembrane region" description="Helical" evidence="6">
    <location>
        <begin position="24"/>
        <end position="44"/>
    </location>
</feature>
<feature type="compositionally biased region" description="Basic residues" evidence="5">
    <location>
        <begin position="475"/>
        <end position="484"/>
    </location>
</feature>
<name>A0ABP9MJ21_9MICO</name>
<dbReference type="Proteomes" id="UP001501407">
    <property type="component" value="Unassembled WGS sequence"/>
</dbReference>
<dbReference type="InterPro" id="IPR051533">
    <property type="entry name" value="WaaL-like"/>
</dbReference>
<feature type="transmembrane region" description="Helical" evidence="6">
    <location>
        <begin position="136"/>
        <end position="155"/>
    </location>
</feature>
<keyword evidence="3 6" id="KW-1133">Transmembrane helix</keyword>
<feature type="transmembrane region" description="Helical" evidence="6">
    <location>
        <begin position="358"/>
        <end position="379"/>
    </location>
</feature>
<evidence type="ECO:0000259" key="7">
    <source>
        <dbReference type="Pfam" id="PF04932"/>
    </source>
</evidence>
<feature type="transmembrane region" description="Helical" evidence="6">
    <location>
        <begin position="196"/>
        <end position="213"/>
    </location>
</feature>
<dbReference type="EMBL" id="BAABKZ010000002">
    <property type="protein sequence ID" value="GAA5095771.1"/>
    <property type="molecule type" value="Genomic_DNA"/>
</dbReference>
<evidence type="ECO:0000256" key="4">
    <source>
        <dbReference type="ARBA" id="ARBA00023136"/>
    </source>
</evidence>
<feature type="region of interest" description="Disordered" evidence="5">
    <location>
        <begin position="455"/>
        <end position="511"/>
    </location>
</feature>
<evidence type="ECO:0000256" key="3">
    <source>
        <dbReference type="ARBA" id="ARBA00022989"/>
    </source>
</evidence>
<feature type="compositionally biased region" description="Basic and acidic residues" evidence="5">
    <location>
        <begin position="457"/>
        <end position="474"/>
    </location>
</feature>
<protein>
    <recommendedName>
        <fullName evidence="7">O-antigen ligase-related domain-containing protein</fullName>
    </recommendedName>
</protein>
<evidence type="ECO:0000256" key="6">
    <source>
        <dbReference type="SAM" id="Phobius"/>
    </source>
</evidence>
<proteinExistence type="predicted"/>
<keyword evidence="2 6" id="KW-0812">Transmembrane</keyword>
<evidence type="ECO:0000256" key="1">
    <source>
        <dbReference type="ARBA" id="ARBA00004141"/>
    </source>
</evidence>
<feature type="transmembrane region" description="Helical" evidence="6">
    <location>
        <begin position="242"/>
        <end position="258"/>
    </location>
</feature>
<sequence length="511" mass="55732">MAVHSKHPASAPPGPPVREKTGHLMLRGWCIFVLFMSLSGTAWVHAFGELTATVITIAGGLLSVVLWIVLRPPVQWRRLPWFVVAYVAWATLSLAWSAWPAASALTLLLLWITTVQALFIGTVLTWRELVRAVASALKWVMALSILFELWVAVFIGEPILPGFVVAEADDPIEYWSRNNLFDFPGRLQGIMGNANLLAPVALLAIIVFAIRLASGAPRRTFLWIWMALSVYLFFRASSATAYLAAAAVAVVLVTVLLMRTATRPGERTKYYVGYAAVGIGGLLALWLARDAIFTALGRSADLTGREGIWEAVLARAAERPWVGWGFATPWVPSDPAFDKWIIDHGQTVMQAHNMWVDVAMQLGIIGVVLLALLYFAFVWRAWFFAVDRPRWDLRADRPYSPLTLLPTLVGAILLVQGLAESTPLLLWGWLFVVMLGAKIKQSPHVGVGPAEQSAAIERGDAVDSDESAPREPGGRRRGRARQARGRAADAEPSATPGATAVAEGDLAGHDA</sequence>
<feature type="transmembrane region" description="Helical" evidence="6">
    <location>
        <begin position="79"/>
        <end position="99"/>
    </location>
</feature>
<comment type="subcellular location">
    <subcellularLocation>
        <location evidence="1">Membrane</location>
        <topology evidence="1">Multi-pass membrane protein</topology>
    </subcellularLocation>
</comment>
<keyword evidence="4 6" id="KW-0472">Membrane</keyword>
<dbReference type="PANTHER" id="PTHR37422">
    <property type="entry name" value="TEICHURONIC ACID BIOSYNTHESIS PROTEIN TUAE"/>
    <property type="match status" value="1"/>
</dbReference>
<dbReference type="InterPro" id="IPR007016">
    <property type="entry name" value="O-antigen_ligase-rel_domated"/>
</dbReference>